<dbReference type="EMBL" id="PKMF04000587">
    <property type="protein sequence ID" value="KAK7825018.1"/>
    <property type="molecule type" value="Genomic_DNA"/>
</dbReference>
<proteinExistence type="predicted"/>
<evidence type="ECO:0000313" key="1">
    <source>
        <dbReference type="EMBL" id="KAK7825018.1"/>
    </source>
</evidence>
<sequence>MEAKKRLKKGIEYDESFGAGFKCNSCVWEVGGIWIWVMQMVPPVSMANPFMEKSVGSTRNSIQTPSKSQVFST</sequence>
<protein>
    <submittedName>
        <fullName evidence="1">3-ketoacyl-coa synthase 3</fullName>
    </submittedName>
</protein>
<evidence type="ECO:0000313" key="2">
    <source>
        <dbReference type="Proteomes" id="UP000237347"/>
    </source>
</evidence>
<accession>A0AAW0JDP4</accession>
<gene>
    <name evidence="1" type="primary">KCS3</name>
    <name evidence="1" type="ORF">CFP56_033872</name>
</gene>
<dbReference type="Proteomes" id="UP000237347">
    <property type="component" value="Unassembled WGS sequence"/>
</dbReference>
<keyword evidence="2" id="KW-1185">Reference proteome</keyword>
<name>A0AAW0JDP4_QUESU</name>
<dbReference type="AlphaFoldDB" id="A0AAW0JDP4"/>
<reference evidence="1 2" key="1">
    <citation type="journal article" date="2018" name="Sci. Data">
        <title>The draft genome sequence of cork oak.</title>
        <authorList>
            <person name="Ramos A.M."/>
            <person name="Usie A."/>
            <person name="Barbosa P."/>
            <person name="Barros P.M."/>
            <person name="Capote T."/>
            <person name="Chaves I."/>
            <person name="Simoes F."/>
            <person name="Abreu I."/>
            <person name="Carrasquinho I."/>
            <person name="Faro C."/>
            <person name="Guimaraes J.B."/>
            <person name="Mendonca D."/>
            <person name="Nobrega F."/>
            <person name="Rodrigues L."/>
            <person name="Saibo N.J.M."/>
            <person name="Varela M.C."/>
            <person name="Egas C."/>
            <person name="Matos J."/>
            <person name="Miguel C.M."/>
            <person name="Oliveira M.M."/>
            <person name="Ricardo C.P."/>
            <person name="Goncalves S."/>
        </authorList>
    </citation>
    <scope>NUCLEOTIDE SEQUENCE [LARGE SCALE GENOMIC DNA]</scope>
    <source>
        <strain evidence="2">cv. HL8</strain>
    </source>
</reference>
<organism evidence="1 2">
    <name type="scientific">Quercus suber</name>
    <name type="common">Cork oak</name>
    <dbReference type="NCBI Taxonomy" id="58331"/>
    <lineage>
        <taxon>Eukaryota</taxon>
        <taxon>Viridiplantae</taxon>
        <taxon>Streptophyta</taxon>
        <taxon>Embryophyta</taxon>
        <taxon>Tracheophyta</taxon>
        <taxon>Spermatophyta</taxon>
        <taxon>Magnoliopsida</taxon>
        <taxon>eudicotyledons</taxon>
        <taxon>Gunneridae</taxon>
        <taxon>Pentapetalae</taxon>
        <taxon>rosids</taxon>
        <taxon>fabids</taxon>
        <taxon>Fagales</taxon>
        <taxon>Fagaceae</taxon>
        <taxon>Quercus</taxon>
    </lineage>
</organism>
<comment type="caution">
    <text evidence="1">The sequence shown here is derived from an EMBL/GenBank/DDBJ whole genome shotgun (WGS) entry which is preliminary data.</text>
</comment>